<name>X1GKW0_9ZZZZ</name>
<dbReference type="SUPFAM" id="SSF51569">
    <property type="entry name" value="Aldolase"/>
    <property type="match status" value="1"/>
</dbReference>
<organism evidence="1">
    <name type="scientific">marine sediment metagenome</name>
    <dbReference type="NCBI Taxonomy" id="412755"/>
    <lineage>
        <taxon>unclassified sequences</taxon>
        <taxon>metagenomes</taxon>
        <taxon>ecological metagenomes</taxon>
    </lineage>
</organism>
<protein>
    <submittedName>
        <fullName evidence="1">Uncharacterized protein</fullName>
    </submittedName>
</protein>
<reference evidence="1" key="1">
    <citation type="journal article" date="2014" name="Front. Microbiol.">
        <title>High frequency of phylogenetically diverse reductive dehalogenase-homologous genes in deep subseafloor sedimentary metagenomes.</title>
        <authorList>
            <person name="Kawai M."/>
            <person name="Futagami T."/>
            <person name="Toyoda A."/>
            <person name="Takaki Y."/>
            <person name="Nishi S."/>
            <person name="Hori S."/>
            <person name="Arai W."/>
            <person name="Tsubouchi T."/>
            <person name="Morono Y."/>
            <person name="Uchiyama I."/>
            <person name="Ito T."/>
            <person name="Fujiyama A."/>
            <person name="Inagaki F."/>
            <person name="Takami H."/>
        </authorList>
    </citation>
    <scope>NUCLEOTIDE SEQUENCE</scope>
    <source>
        <strain evidence="1">Expedition CK06-06</strain>
    </source>
</reference>
<sequence length="156" mass="17811">MSHIAGIYDDYLRNYVKENDVQISPDVLHQAGLAVARKVYKIMTERAYKCTFIGGGARGLHHFTEMVGGRVVVTINWQGTADKLLEQNPPVVYRLFNPVPGRVTDELMEKLSDFKRGYLEDGLSVDEFEDFGPVQLFKSAFTNSWNRVLNIIKEQR</sequence>
<dbReference type="EMBL" id="BARU01009180">
    <property type="protein sequence ID" value="GAH33643.1"/>
    <property type="molecule type" value="Genomic_DNA"/>
</dbReference>
<gene>
    <name evidence="1" type="ORF">S03H2_17761</name>
</gene>
<dbReference type="Gene3D" id="3.20.20.70">
    <property type="entry name" value="Aldolase class I"/>
    <property type="match status" value="1"/>
</dbReference>
<accession>X1GKW0</accession>
<dbReference type="InterPro" id="IPR013785">
    <property type="entry name" value="Aldolase_TIM"/>
</dbReference>
<comment type="caution">
    <text evidence="1">The sequence shown here is derived from an EMBL/GenBank/DDBJ whole genome shotgun (WGS) entry which is preliminary data.</text>
</comment>
<dbReference type="AlphaFoldDB" id="X1GKW0"/>
<evidence type="ECO:0000313" key="1">
    <source>
        <dbReference type="EMBL" id="GAH33643.1"/>
    </source>
</evidence>
<proteinExistence type="predicted"/>